<accession>A0A4Q7LF62</accession>
<dbReference type="PANTHER" id="PTHR10357:SF179">
    <property type="entry name" value="NEUTRAL AND BASIC AMINO ACID TRANSPORT PROTEIN RBAT"/>
    <property type="match status" value="1"/>
</dbReference>
<dbReference type="RefSeq" id="WP_130482974.1">
    <property type="nucleotide sequence ID" value="NZ_SGWV01000011.1"/>
</dbReference>
<dbReference type="InterPro" id="IPR017853">
    <property type="entry name" value="GH"/>
</dbReference>
<dbReference type="InterPro" id="IPR013780">
    <property type="entry name" value="Glyco_hydro_b"/>
</dbReference>
<gene>
    <name evidence="5" type="ORF">EV685_3133</name>
</gene>
<dbReference type="Pfam" id="PF16657">
    <property type="entry name" value="Malt_amylase_C"/>
    <property type="match status" value="1"/>
</dbReference>
<dbReference type="GO" id="GO:0009313">
    <property type="term" value="P:oligosaccharide catabolic process"/>
    <property type="evidence" value="ECO:0007669"/>
    <property type="project" value="TreeGrafter"/>
</dbReference>
<dbReference type="Proteomes" id="UP000293433">
    <property type="component" value="Unassembled WGS sequence"/>
</dbReference>
<organism evidence="5 6">
    <name type="scientific">Sphaerotilus mobilis</name>
    <dbReference type="NCBI Taxonomy" id="47994"/>
    <lineage>
        <taxon>Bacteria</taxon>
        <taxon>Pseudomonadati</taxon>
        <taxon>Pseudomonadota</taxon>
        <taxon>Betaproteobacteria</taxon>
        <taxon>Burkholderiales</taxon>
        <taxon>Sphaerotilaceae</taxon>
        <taxon>Sphaerotilus</taxon>
    </lineage>
</organism>
<proteinExistence type="inferred from homology"/>
<dbReference type="InterPro" id="IPR045857">
    <property type="entry name" value="O16G_dom_2"/>
</dbReference>
<dbReference type="Gene3D" id="2.60.40.1180">
    <property type="entry name" value="Golgi alpha-mannosidase II"/>
    <property type="match status" value="1"/>
</dbReference>
<dbReference type="Gene3D" id="3.90.400.10">
    <property type="entry name" value="Oligo-1,6-glucosidase, Domain 2"/>
    <property type="match status" value="1"/>
</dbReference>
<dbReference type="SUPFAM" id="SSF51011">
    <property type="entry name" value="Glycosyl hydrolase domain"/>
    <property type="match status" value="1"/>
</dbReference>
<comment type="caution">
    <text evidence="5">The sequence shown here is derived from an EMBL/GenBank/DDBJ whole genome shotgun (WGS) entry which is preliminary data.</text>
</comment>
<dbReference type="EMBL" id="SGWV01000011">
    <property type="protein sequence ID" value="RZS51948.1"/>
    <property type="molecule type" value="Genomic_DNA"/>
</dbReference>
<evidence type="ECO:0000256" key="2">
    <source>
        <dbReference type="ARBA" id="ARBA00022801"/>
    </source>
</evidence>
<evidence type="ECO:0000313" key="5">
    <source>
        <dbReference type="EMBL" id="RZS51948.1"/>
    </source>
</evidence>
<dbReference type="InterPro" id="IPR006047">
    <property type="entry name" value="GH13_cat_dom"/>
</dbReference>
<evidence type="ECO:0000256" key="3">
    <source>
        <dbReference type="ARBA" id="ARBA00023295"/>
    </source>
</evidence>
<dbReference type="AlphaFoldDB" id="A0A4Q7LF62"/>
<evidence type="ECO:0000256" key="1">
    <source>
        <dbReference type="ARBA" id="ARBA00008061"/>
    </source>
</evidence>
<dbReference type="SMART" id="SM00642">
    <property type="entry name" value="Aamy"/>
    <property type="match status" value="1"/>
</dbReference>
<dbReference type="GO" id="GO:0004556">
    <property type="term" value="F:alpha-amylase activity"/>
    <property type="evidence" value="ECO:0007669"/>
    <property type="project" value="TreeGrafter"/>
</dbReference>
<protein>
    <submittedName>
        <fullName evidence="5">Alpha-glucosidase</fullName>
    </submittedName>
</protein>
<dbReference type="CDD" id="cd11330">
    <property type="entry name" value="AmyAc_OligoGlu"/>
    <property type="match status" value="1"/>
</dbReference>
<evidence type="ECO:0000313" key="6">
    <source>
        <dbReference type="Proteomes" id="UP000293433"/>
    </source>
</evidence>
<evidence type="ECO:0000259" key="4">
    <source>
        <dbReference type="SMART" id="SM00642"/>
    </source>
</evidence>
<reference evidence="5 6" key="1">
    <citation type="submission" date="2019-02" db="EMBL/GenBank/DDBJ databases">
        <title>Genomic Encyclopedia of Type Strains, Phase IV (KMG-IV): sequencing the most valuable type-strain genomes for metagenomic binning, comparative biology and taxonomic classification.</title>
        <authorList>
            <person name="Goeker M."/>
        </authorList>
    </citation>
    <scope>NUCLEOTIDE SEQUENCE [LARGE SCALE GENOMIC DNA]</scope>
    <source>
        <strain evidence="5 6">DSM 10617</strain>
    </source>
</reference>
<dbReference type="Gene3D" id="3.20.20.80">
    <property type="entry name" value="Glycosidases"/>
    <property type="match status" value="2"/>
</dbReference>
<sequence>MSSLSNPSTSVTKAPNNEWWRSGVIYQIYPRSWQDSNGDGIGDLPGITRRLAHVAKLGADAIWLSPIFKSPMKDFGYDVSDYNDVDPMFGTLADFKALVDRAHELGLKVIIDQVLSHCSDQHPWFKESRSSRDNPKADWFVWADAKDDGTPPNNWLSVFGGSSWQWDTRRRQYYLHNFLASQPDLNFHNPEVQDALLASVKFWLEFGVDGYRLDAINFCFHDAELRSNPGIGEPDASNPTVASTNPYAWQRHIYDRSRPDALGFLQRVRSLVDQYPDTTMVGEIGDESGMLMVAQYTADFDKLHMGYCFDLLAPDGSATYVRGVIAKFERVAPTADKGWACWALSNHDCARLASRWSTGLDAAAQTAMVRAAAALQLSLRGSVCIYQGDELGLPEADIAFEDMQDPYGITMWPDFKGRDGCRTPFPWEAAAQDLGFSPAGTTVKPWLPVSPDHQALAVDVQEADPASTLQAYRRLLAWRKTQPALLQGTLTLVGEDAQVLAFVREHAGERLLCAFNLSAQPATFALDATTAVAEILSDSGARGASLQGATLAFEPFGVLFARLASKAG</sequence>
<dbReference type="PANTHER" id="PTHR10357">
    <property type="entry name" value="ALPHA-AMYLASE FAMILY MEMBER"/>
    <property type="match status" value="1"/>
</dbReference>
<name>A0A4Q7LF62_9BURK</name>
<comment type="similarity">
    <text evidence="1">Belongs to the glycosyl hydrolase 13 family.</text>
</comment>
<dbReference type="SUPFAM" id="SSF51445">
    <property type="entry name" value="(Trans)glycosidases"/>
    <property type="match status" value="1"/>
</dbReference>
<keyword evidence="6" id="KW-1185">Reference proteome</keyword>
<dbReference type="Pfam" id="PF00128">
    <property type="entry name" value="Alpha-amylase"/>
    <property type="match status" value="1"/>
</dbReference>
<dbReference type="OrthoDB" id="9805159at2"/>
<keyword evidence="2" id="KW-0378">Hydrolase</keyword>
<dbReference type="FunFam" id="3.90.400.10:FF:000002">
    <property type="entry name" value="Sucrose isomerase"/>
    <property type="match status" value="1"/>
</dbReference>
<dbReference type="InterPro" id="IPR032091">
    <property type="entry name" value="Malt_amylase-like_C"/>
</dbReference>
<feature type="domain" description="Glycosyl hydrolase family 13 catalytic" evidence="4">
    <location>
        <begin position="27"/>
        <end position="422"/>
    </location>
</feature>
<keyword evidence="3" id="KW-0326">Glycosidase</keyword>